<evidence type="ECO:0000313" key="2">
    <source>
        <dbReference type="Proteomes" id="UP001237592"/>
    </source>
</evidence>
<evidence type="ECO:0000313" key="1">
    <source>
        <dbReference type="EMBL" id="MDQ4626222.1"/>
    </source>
</evidence>
<accession>A0ABU0XRS6</accession>
<dbReference type="EMBL" id="JAVFKP010000002">
    <property type="protein sequence ID" value="MDQ4626222.1"/>
    <property type="molecule type" value="Genomic_DNA"/>
</dbReference>
<dbReference type="InterPro" id="IPR016181">
    <property type="entry name" value="Acyl_CoA_acyltransferase"/>
</dbReference>
<dbReference type="CDD" id="cd04301">
    <property type="entry name" value="NAT_SF"/>
    <property type="match status" value="1"/>
</dbReference>
<keyword evidence="2" id="KW-1185">Reference proteome</keyword>
<gene>
    <name evidence="1" type="ORF">RB624_10035</name>
</gene>
<organism evidence="1 2">
    <name type="scientific">Janthinobacterium lividum</name>
    <dbReference type="NCBI Taxonomy" id="29581"/>
    <lineage>
        <taxon>Bacteria</taxon>
        <taxon>Pseudomonadati</taxon>
        <taxon>Pseudomonadota</taxon>
        <taxon>Betaproteobacteria</taxon>
        <taxon>Burkholderiales</taxon>
        <taxon>Oxalobacteraceae</taxon>
        <taxon>Janthinobacterium</taxon>
    </lineage>
</organism>
<dbReference type="Proteomes" id="UP001237592">
    <property type="component" value="Unassembled WGS sequence"/>
</dbReference>
<protein>
    <submittedName>
        <fullName evidence="1">Uncharacterized protein</fullName>
    </submittedName>
</protein>
<proteinExistence type="predicted"/>
<dbReference type="SUPFAM" id="SSF55729">
    <property type="entry name" value="Acyl-CoA N-acyltransferases (Nat)"/>
    <property type="match status" value="1"/>
</dbReference>
<sequence>MANGHFAPQPSQSIFLMIRQVIHRGTICRQVDRKRKTYNETIKAWIRVAEIEGNPAGFLLNAEREPGSKEIELYQMATCAQYKRQLVATRLVDDTRSTTAGHRLYARCYPKSTHAYRMLIKQSFKHYNTLPRGTRELRFDCD</sequence>
<comment type="caution">
    <text evidence="1">The sequence shown here is derived from an EMBL/GenBank/DDBJ whole genome shotgun (WGS) entry which is preliminary data.</text>
</comment>
<name>A0ABU0XRS6_9BURK</name>
<dbReference type="RefSeq" id="WP_307779021.1">
    <property type="nucleotide sequence ID" value="NZ_JAVFKP010000002.1"/>
</dbReference>
<dbReference type="Gene3D" id="3.40.630.30">
    <property type="match status" value="1"/>
</dbReference>
<reference evidence="1 2" key="1">
    <citation type="submission" date="2023-08" db="EMBL/GenBank/DDBJ databases">
        <title>Draft genome sequence of Janthinobacterium lividum.</title>
        <authorList>
            <person name="Chun B.H."/>
            <person name="Lee Y."/>
        </authorList>
    </citation>
    <scope>NUCLEOTIDE SEQUENCE [LARGE SCALE GENOMIC DNA]</scope>
    <source>
        <strain evidence="1 2">AMJK</strain>
    </source>
</reference>